<evidence type="ECO:0000256" key="1">
    <source>
        <dbReference type="ARBA" id="ARBA00004123"/>
    </source>
</evidence>
<evidence type="ECO:0000256" key="3">
    <source>
        <dbReference type="ARBA" id="ARBA00023125"/>
    </source>
</evidence>
<feature type="region of interest" description="Disordered" evidence="9">
    <location>
        <begin position="137"/>
        <end position="192"/>
    </location>
</feature>
<evidence type="ECO:0000256" key="7">
    <source>
        <dbReference type="ARBA" id="ARBA00025911"/>
    </source>
</evidence>
<keyword evidence="3 8" id="KW-0238">DNA-binding</keyword>
<sequence>MKPLTYGKCEQEQKLAVHAASIMPQTMGGYLTPPTALELVGHSIACGSHQYFDPYYGGVMPTYGPQPLVHSRCIGVHPARMPLPLEMAEEPVYVNAKQYHGILRRRQSRAKAELEKKLIKVRKPYLHESRHLHAMRRARGSGGRFLNTKKLGSTDADTAPDKGATNPGGAVSTHPINSLHQPQTYPNANGNSCYPHHQGFQFSGYHLHSGDRTEEGDFSGQQRERLMLNGAHRALTIK</sequence>
<dbReference type="PROSITE" id="PS51152">
    <property type="entry name" value="NFYA_HAP2_2"/>
    <property type="match status" value="1"/>
</dbReference>
<evidence type="ECO:0000256" key="2">
    <source>
        <dbReference type="ARBA" id="ARBA00023015"/>
    </source>
</evidence>
<evidence type="ECO:0000256" key="5">
    <source>
        <dbReference type="ARBA" id="ARBA00023163"/>
    </source>
</evidence>
<feature type="compositionally biased region" description="Polar residues" evidence="9">
    <location>
        <begin position="174"/>
        <end position="192"/>
    </location>
</feature>
<dbReference type="EMBL" id="OIVN01006270">
    <property type="protein sequence ID" value="SPD29402.1"/>
    <property type="molecule type" value="Genomic_DNA"/>
</dbReference>
<organism evidence="10">
    <name type="scientific">Fagus sylvatica</name>
    <name type="common">Beechnut</name>
    <dbReference type="NCBI Taxonomy" id="28930"/>
    <lineage>
        <taxon>Eukaryota</taxon>
        <taxon>Viridiplantae</taxon>
        <taxon>Streptophyta</taxon>
        <taxon>Embryophyta</taxon>
        <taxon>Tracheophyta</taxon>
        <taxon>Spermatophyta</taxon>
        <taxon>Magnoliopsida</taxon>
        <taxon>eudicotyledons</taxon>
        <taxon>Gunneridae</taxon>
        <taxon>Pentapetalae</taxon>
        <taxon>rosids</taxon>
        <taxon>fabids</taxon>
        <taxon>Fagales</taxon>
        <taxon>Fagaceae</taxon>
        <taxon>Fagus</taxon>
    </lineage>
</organism>
<accession>A0A2N9IWZ2</accession>
<dbReference type="Gene3D" id="6.10.250.2430">
    <property type="match status" value="1"/>
</dbReference>
<dbReference type="SMART" id="SM00521">
    <property type="entry name" value="CBF"/>
    <property type="match status" value="1"/>
</dbReference>
<keyword evidence="4" id="KW-0010">Activator</keyword>
<evidence type="ECO:0000256" key="6">
    <source>
        <dbReference type="ARBA" id="ARBA00023242"/>
    </source>
</evidence>
<keyword evidence="5 8" id="KW-0804">Transcription</keyword>
<evidence type="ECO:0000313" key="10">
    <source>
        <dbReference type="EMBL" id="SPD29402.1"/>
    </source>
</evidence>
<dbReference type="AlphaFoldDB" id="A0A2N9IWZ2"/>
<dbReference type="Pfam" id="PF02045">
    <property type="entry name" value="CBFB_NFYA"/>
    <property type="match status" value="1"/>
</dbReference>
<evidence type="ECO:0000256" key="8">
    <source>
        <dbReference type="RuleBase" id="RU367155"/>
    </source>
</evidence>
<dbReference type="GO" id="GO:0003700">
    <property type="term" value="F:DNA-binding transcription factor activity"/>
    <property type="evidence" value="ECO:0007669"/>
    <property type="project" value="UniProtKB-UniRule"/>
</dbReference>
<dbReference type="InterPro" id="IPR018362">
    <property type="entry name" value="CCAAT-binding_factor_CS"/>
</dbReference>
<comment type="subcellular location">
    <subcellularLocation>
        <location evidence="1 8">Nucleus</location>
    </subcellularLocation>
</comment>
<evidence type="ECO:0000256" key="4">
    <source>
        <dbReference type="ARBA" id="ARBA00023159"/>
    </source>
</evidence>
<reference evidence="10" key="1">
    <citation type="submission" date="2018-02" db="EMBL/GenBank/DDBJ databases">
        <authorList>
            <person name="Cohen D.B."/>
            <person name="Kent A.D."/>
        </authorList>
    </citation>
    <scope>NUCLEOTIDE SEQUENCE</scope>
</reference>
<dbReference type="PROSITE" id="PS00686">
    <property type="entry name" value="NFYA_HAP2_1"/>
    <property type="match status" value="1"/>
</dbReference>
<gene>
    <name evidence="10" type="ORF">FSB_LOCUS57284</name>
</gene>
<dbReference type="PANTHER" id="PTHR12632">
    <property type="entry name" value="TRANSCRIPTION FACTOR NF-Y ALPHA-RELATED"/>
    <property type="match status" value="1"/>
</dbReference>
<dbReference type="GO" id="GO:0016602">
    <property type="term" value="C:CCAAT-binding factor complex"/>
    <property type="evidence" value="ECO:0007669"/>
    <property type="project" value="InterPro"/>
</dbReference>
<comment type="similarity">
    <text evidence="8">Belongs to the NFYA/HAP2 subunit family.</text>
</comment>
<keyword evidence="2 8" id="KW-0805">Transcription regulation</keyword>
<dbReference type="InterPro" id="IPR001289">
    <property type="entry name" value="NFYA"/>
</dbReference>
<keyword evidence="6 8" id="KW-0539">Nucleus</keyword>
<comment type="subunit">
    <text evidence="7">Heterotrimeric transcription factor composed of three components, NF-YA, NF-YB and NF-YC. NF-YB and NF-YC must interact and dimerize for NF-YA association and DNA binding.</text>
</comment>
<evidence type="ECO:0000256" key="9">
    <source>
        <dbReference type="SAM" id="MobiDB-lite"/>
    </source>
</evidence>
<dbReference type="PRINTS" id="PR00616">
    <property type="entry name" value="CCAATSUBUNTB"/>
</dbReference>
<name>A0A2N9IWZ2_FAGSY</name>
<protein>
    <recommendedName>
        <fullName evidence="8">Nuclear transcription factor Y subunit</fullName>
    </recommendedName>
</protein>
<proteinExistence type="inferred from homology"/>
<dbReference type="GO" id="GO:0003677">
    <property type="term" value="F:DNA binding"/>
    <property type="evidence" value="ECO:0007669"/>
    <property type="project" value="UniProtKB-KW"/>
</dbReference>
<comment type="function">
    <text evidence="8">Component of the sequence-specific heterotrimeric transcription factor (NF-Y) which specifically recognizes a 5'-CCAAT-3' box motif found in the promoters of its target genes.</text>
</comment>